<organism evidence="1 2">
    <name type="scientific">Tepidicella xavieri</name>
    <dbReference type="NCBI Taxonomy" id="360241"/>
    <lineage>
        <taxon>Bacteria</taxon>
        <taxon>Pseudomonadati</taxon>
        <taxon>Pseudomonadota</taxon>
        <taxon>Betaproteobacteria</taxon>
        <taxon>Burkholderiales</taxon>
        <taxon>Tepidicella</taxon>
    </lineage>
</organism>
<dbReference type="InterPro" id="IPR021322">
    <property type="entry name" value="DUF2924"/>
</dbReference>
<name>A0A4R6U854_9BURK</name>
<protein>
    <submittedName>
        <fullName evidence="1">DUF2924 family protein</fullName>
    </submittedName>
</protein>
<dbReference type="AlphaFoldDB" id="A0A4R6U854"/>
<dbReference type="Pfam" id="PF11149">
    <property type="entry name" value="DUF2924"/>
    <property type="match status" value="1"/>
</dbReference>
<evidence type="ECO:0000313" key="1">
    <source>
        <dbReference type="EMBL" id="TDQ41892.1"/>
    </source>
</evidence>
<comment type="caution">
    <text evidence="1">The sequence shown here is derived from an EMBL/GenBank/DDBJ whole genome shotgun (WGS) entry which is preliminary data.</text>
</comment>
<gene>
    <name evidence="1" type="ORF">DFR43_11047</name>
</gene>
<accession>A0A4R6U854</accession>
<proteinExistence type="predicted"/>
<sequence length="156" mass="17700">MNVPKTPPSLAVQIANLPKLSMKDLWALWDKYFPQRPPHHNRAYVEGRVAYKMQEEALGTTLLVKTQLARIGEAQSNIKTQRGVEVQVVPGTVLVREFDNREHRVTAQADGTFEYEGRRFKSLSGVARHITGTQWSGPLFFGITKNNKNKQKRGTK</sequence>
<reference evidence="1 2" key="1">
    <citation type="submission" date="2019-03" db="EMBL/GenBank/DDBJ databases">
        <title>Genomic Encyclopedia of Type Strains, Phase IV (KMG-IV): sequencing the most valuable type-strain genomes for metagenomic binning, comparative biology and taxonomic classification.</title>
        <authorList>
            <person name="Goeker M."/>
        </authorList>
    </citation>
    <scope>NUCLEOTIDE SEQUENCE [LARGE SCALE GENOMIC DNA]</scope>
    <source>
        <strain evidence="1 2">DSM 19605</strain>
    </source>
</reference>
<dbReference type="Proteomes" id="UP000295510">
    <property type="component" value="Unassembled WGS sequence"/>
</dbReference>
<dbReference type="EMBL" id="SNYL01000010">
    <property type="protein sequence ID" value="TDQ41892.1"/>
    <property type="molecule type" value="Genomic_DNA"/>
</dbReference>
<keyword evidence="2" id="KW-1185">Reference proteome</keyword>
<evidence type="ECO:0000313" key="2">
    <source>
        <dbReference type="Proteomes" id="UP000295510"/>
    </source>
</evidence>
<dbReference type="RefSeq" id="WP_009518300.1">
    <property type="nucleotide sequence ID" value="NZ_SNYL01000010.1"/>
</dbReference>